<sequence length="36" mass="4162">MEYALGFLRILKPKENQKIGRLITDADMVKSIKVNK</sequence>
<dbReference type="AlphaFoldDB" id="U5C395"/>
<gene>
    <name evidence="1" type="ORF">P872_16130</name>
</gene>
<reference evidence="1 2" key="1">
    <citation type="journal article" date="2013" name="Genome Announc.">
        <title>Draft Genome Sequence of the Psychrophilic and Alkaliphilic Rhodonellum psychrophilum Strain GCM71T.</title>
        <authorList>
            <person name="Hauptmann A.L."/>
            <person name="Glaring M.A."/>
            <person name="Hallin P.F."/>
            <person name="Prieme A."/>
            <person name="Stougaard P."/>
        </authorList>
    </citation>
    <scope>NUCLEOTIDE SEQUENCE [LARGE SCALE GENOMIC DNA]</scope>
    <source>
        <strain evidence="1 2">GCM71</strain>
    </source>
</reference>
<name>U5C395_9BACT</name>
<organism evidence="1 2">
    <name type="scientific">Rhodonellum psychrophilum GCM71 = DSM 17998</name>
    <dbReference type="NCBI Taxonomy" id="1123057"/>
    <lineage>
        <taxon>Bacteria</taxon>
        <taxon>Pseudomonadati</taxon>
        <taxon>Bacteroidota</taxon>
        <taxon>Cytophagia</taxon>
        <taxon>Cytophagales</taxon>
        <taxon>Cytophagaceae</taxon>
        <taxon>Rhodonellum</taxon>
    </lineage>
</organism>
<accession>U5C395</accession>
<comment type="caution">
    <text evidence="1">The sequence shown here is derived from an EMBL/GenBank/DDBJ whole genome shotgun (WGS) entry which is preliminary data.</text>
</comment>
<dbReference type="EMBL" id="AWXR01000014">
    <property type="protein sequence ID" value="ERM83371.1"/>
    <property type="molecule type" value="Genomic_DNA"/>
</dbReference>
<evidence type="ECO:0000313" key="1">
    <source>
        <dbReference type="EMBL" id="ERM83371.1"/>
    </source>
</evidence>
<evidence type="ECO:0000313" key="2">
    <source>
        <dbReference type="Proteomes" id="UP000016843"/>
    </source>
</evidence>
<dbReference type="Proteomes" id="UP000016843">
    <property type="component" value="Unassembled WGS sequence"/>
</dbReference>
<proteinExistence type="predicted"/>
<protein>
    <submittedName>
        <fullName evidence="1">Uncharacterized protein</fullName>
    </submittedName>
</protein>
<keyword evidence="2" id="KW-1185">Reference proteome</keyword>